<sequence>MSRVLSWPHTPIFPHLLDTLKVDRHPTAVTDKGTIRFDLPRGTVEMKFSNPSQQLHPGTEVQVWWKGSGFVCATPEDIEAETHESEESRNIAERVHEVREQLAAARRERHERFVNELDIELPEVEAAELPPPVVETPESQPAAF</sequence>
<keyword evidence="3" id="KW-1185">Reference proteome</keyword>
<feature type="region of interest" description="Disordered" evidence="1">
    <location>
        <begin position="124"/>
        <end position="144"/>
    </location>
</feature>
<gene>
    <name evidence="2" type="ORF">DZC73_10015</name>
</gene>
<dbReference type="AlphaFoldDB" id="A0A3N7J2K8"/>
<dbReference type="OrthoDB" id="9152951at2"/>
<dbReference type="Proteomes" id="UP000267464">
    <property type="component" value="Unassembled WGS sequence"/>
</dbReference>
<organism evidence="2 3">
    <name type="scientific">Piscinibacter terrae</name>
    <dbReference type="NCBI Taxonomy" id="2496871"/>
    <lineage>
        <taxon>Bacteria</taxon>
        <taxon>Pseudomonadati</taxon>
        <taxon>Pseudomonadota</taxon>
        <taxon>Betaproteobacteria</taxon>
        <taxon>Burkholderiales</taxon>
        <taxon>Sphaerotilaceae</taxon>
        <taxon>Piscinibacter</taxon>
    </lineage>
</organism>
<reference evidence="2 3" key="1">
    <citation type="submission" date="2018-08" db="EMBL/GenBank/DDBJ databases">
        <authorList>
            <person name="Khan S.A."/>
            <person name="Jeon C.O."/>
            <person name="Chun B.H."/>
            <person name="Jeong S.E."/>
        </authorList>
    </citation>
    <scope>NUCLEOTIDE SEQUENCE [LARGE SCALE GENOMIC DNA]</scope>
    <source>
        <strain evidence="2 3">S-16</strain>
    </source>
</reference>
<comment type="caution">
    <text evidence="2">The sequence shown here is derived from an EMBL/GenBank/DDBJ whole genome shotgun (WGS) entry which is preliminary data.</text>
</comment>
<name>A0A3N7J2K8_9BURK</name>
<dbReference type="EMBL" id="QUSW01000002">
    <property type="protein sequence ID" value="RQP25172.1"/>
    <property type="molecule type" value="Genomic_DNA"/>
</dbReference>
<evidence type="ECO:0000313" key="3">
    <source>
        <dbReference type="Proteomes" id="UP000267464"/>
    </source>
</evidence>
<evidence type="ECO:0000313" key="2">
    <source>
        <dbReference type="EMBL" id="RQP25172.1"/>
    </source>
</evidence>
<protein>
    <submittedName>
        <fullName evidence="2">Uncharacterized protein</fullName>
    </submittedName>
</protein>
<evidence type="ECO:0000256" key="1">
    <source>
        <dbReference type="SAM" id="MobiDB-lite"/>
    </source>
</evidence>
<accession>A0A3N7J2K8</accession>
<reference evidence="2 3" key="2">
    <citation type="submission" date="2018-12" db="EMBL/GenBank/DDBJ databases">
        <title>Rhizobacter gummiphilus sp. nov., a rubber-degrading bacterium isolated from the soil of a botanical garden in Japan.</title>
        <authorList>
            <person name="Shunsuke S.S."/>
        </authorList>
    </citation>
    <scope>NUCLEOTIDE SEQUENCE [LARGE SCALE GENOMIC DNA]</scope>
    <source>
        <strain evidence="2 3">S-16</strain>
    </source>
</reference>
<proteinExistence type="predicted"/>
<dbReference type="RefSeq" id="WP_124540079.1">
    <property type="nucleotide sequence ID" value="NZ_QUSW01000002.1"/>
</dbReference>